<evidence type="ECO:0000313" key="4">
    <source>
        <dbReference type="EMBL" id="KAJ8042624.1"/>
    </source>
</evidence>
<dbReference type="AlphaFoldDB" id="A0A9Q1CDF1"/>
<dbReference type="GO" id="GO:0005576">
    <property type="term" value="C:extracellular region"/>
    <property type="evidence" value="ECO:0007669"/>
    <property type="project" value="InterPro"/>
</dbReference>
<evidence type="ECO:0000313" key="5">
    <source>
        <dbReference type="Proteomes" id="UP001152320"/>
    </source>
</evidence>
<protein>
    <recommendedName>
        <fullName evidence="6">Insulin-like domain-containing protein</fullName>
    </recommendedName>
</protein>
<dbReference type="InterPro" id="IPR023796">
    <property type="entry name" value="Serpin_dom"/>
</dbReference>
<comment type="caution">
    <text evidence="4">The sequence shown here is derived from an EMBL/GenBank/DDBJ whole genome shotgun (WGS) entry which is preliminary data.</text>
</comment>
<organism evidence="4 5">
    <name type="scientific">Holothuria leucospilota</name>
    <name type="common">Black long sea cucumber</name>
    <name type="synonym">Mertensiothuria leucospilota</name>
    <dbReference type="NCBI Taxonomy" id="206669"/>
    <lineage>
        <taxon>Eukaryota</taxon>
        <taxon>Metazoa</taxon>
        <taxon>Echinodermata</taxon>
        <taxon>Eleutherozoa</taxon>
        <taxon>Echinozoa</taxon>
        <taxon>Holothuroidea</taxon>
        <taxon>Aspidochirotacea</taxon>
        <taxon>Aspidochirotida</taxon>
        <taxon>Holothuriidae</taxon>
        <taxon>Holothuria</taxon>
    </lineage>
</organism>
<dbReference type="Gene3D" id="3.30.497.10">
    <property type="entry name" value="Antithrombin, subunit I, domain 2"/>
    <property type="match status" value="1"/>
</dbReference>
<dbReference type="SUPFAM" id="SSF56994">
    <property type="entry name" value="Insulin-like"/>
    <property type="match status" value="1"/>
</dbReference>
<dbReference type="InterPro" id="IPR022353">
    <property type="entry name" value="Insulin_CS"/>
</dbReference>
<evidence type="ECO:0000259" key="2">
    <source>
        <dbReference type="Pfam" id="PF00049"/>
    </source>
</evidence>
<dbReference type="Pfam" id="PF00079">
    <property type="entry name" value="Serpin"/>
    <property type="match status" value="1"/>
</dbReference>
<sequence length="255" mass="29423">MGNNQSNQTLFTKSMDAFSDQFYRELNLMIGGEAIENKIFSPFQLYVTLFTLYLATDGQTKFELRTVLKLNETKLTEKAIHESILQILRGCEEKNEDRKSRTKCISSLFVASDYKDKIQRKFNQMLLLYGKNLDLQFLDFRDSLMKWTVDRWCIQRTGGLMTSCTGRHCLLPPLFHVDLMYLVGQFDVSSGKTHPTRLHFRDPSNNVTETCESQDKLNVKTGGFMAHARVARGIVDDCCIKGCTWSYLERYCLPS</sequence>
<dbReference type="InterPro" id="IPR036186">
    <property type="entry name" value="Serpin_sf"/>
</dbReference>
<reference evidence="4" key="1">
    <citation type="submission" date="2021-10" db="EMBL/GenBank/DDBJ databases">
        <title>Tropical sea cucumber genome reveals ecological adaptation and Cuvierian tubules defense mechanism.</title>
        <authorList>
            <person name="Chen T."/>
        </authorList>
    </citation>
    <scope>NUCLEOTIDE SEQUENCE</scope>
    <source>
        <strain evidence="4">Nanhai2018</strain>
        <tissue evidence="4">Muscle</tissue>
    </source>
</reference>
<dbReference type="SUPFAM" id="SSF56574">
    <property type="entry name" value="Serpins"/>
    <property type="match status" value="1"/>
</dbReference>
<dbReference type="OrthoDB" id="6330326at2759"/>
<dbReference type="EMBL" id="JAIZAY010000004">
    <property type="protein sequence ID" value="KAJ8042624.1"/>
    <property type="molecule type" value="Genomic_DNA"/>
</dbReference>
<evidence type="ECO:0008006" key="6">
    <source>
        <dbReference type="Google" id="ProtNLM"/>
    </source>
</evidence>
<evidence type="ECO:0000259" key="3">
    <source>
        <dbReference type="Pfam" id="PF00079"/>
    </source>
</evidence>
<dbReference type="Gene3D" id="1.10.100.10">
    <property type="entry name" value="Insulin-like"/>
    <property type="match status" value="1"/>
</dbReference>
<feature type="domain" description="Serpin" evidence="3">
    <location>
        <begin position="16"/>
        <end position="184"/>
    </location>
</feature>
<evidence type="ECO:0000256" key="1">
    <source>
        <dbReference type="ARBA" id="ARBA00009034"/>
    </source>
</evidence>
<gene>
    <name evidence="4" type="ORF">HOLleu_09423</name>
</gene>
<name>A0A9Q1CDF1_HOLLE</name>
<dbReference type="InterPro" id="IPR016179">
    <property type="entry name" value="Insulin-like"/>
</dbReference>
<dbReference type="InterPro" id="IPR036438">
    <property type="entry name" value="Insulin-like_sf"/>
</dbReference>
<dbReference type="CDD" id="cd00101">
    <property type="entry name" value="IlGF_like"/>
    <property type="match status" value="1"/>
</dbReference>
<dbReference type="InterPro" id="IPR042178">
    <property type="entry name" value="Serpin_sf_1"/>
</dbReference>
<dbReference type="PROSITE" id="PS00262">
    <property type="entry name" value="INSULIN"/>
    <property type="match status" value="1"/>
</dbReference>
<proteinExistence type="inferred from homology"/>
<keyword evidence="5" id="KW-1185">Reference proteome</keyword>
<accession>A0A9Q1CDF1</accession>
<dbReference type="Proteomes" id="UP001152320">
    <property type="component" value="Chromosome 4"/>
</dbReference>
<dbReference type="Pfam" id="PF00049">
    <property type="entry name" value="Insulin"/>
    <property type="match status" value="1"/>
</dbReference>
<comment type="similarity">
    <text evidence="1">Belongs to the insulin family.</text>
</comment>
<feature type="domain" description="Insulin-like" evidence="2">
    <location>
        <begin position="199"/>
        <end position="252"/>
    </location>
</feature>
<dbReference type="GO" id="GO:0005179">
    <property type="term" value="F:hormone activity"/>
    <property type="evidence" value="ECO:0007669"/>
    <property type="project" value="InterPro"/>
</dbReference>